<protein>
    <submittedName>
        <fullName evidence="2">PorT family protein</fullName>
    </submittedName>
</protein>
<comment type="caution">
    <text evidence="2">The sequence shown here is derived from an EMBL/GenBank/DDBJ whole genome shotgun (WGS) entry which is preliminary data.</text>
</comment>
<gene>
    <name evidence="2" type="ORF">E4S40_11895</name>
</gene>
<dbReference type="RefSeq" id="WP_135074297.1">
    <property type="nucleotide sequence ID" value="NZ_SPSB01000003.1"/>
</dbReference>
<feature type="domain" description="Outer membrane protein beta-barrel" evidence="1">
    <location>
        <begin position="19"/>
        <end position="173"/>
    </location>
</feature>
<dbReference type="AlphaFoldDB" id="A0A4Y9QPY1"/>
<name>A0A4Y9QPY1_9BACT</name>
<evidence type="ECO:0000313" key="2">
    <source>
        <dbReference type="EMBL" id="TFV94704.1"/>
    </source>
</evidence>
<accession>A0A4Y9QPY1</accession>
<organism evidence="2 3">
    <name type="scientific">Algoriphagus kandeliae</name>
    <dbReference type="NCBI Taxonomy" id="2562278"/>
    <lineage>
        <taxon>Bacteria</taxon>
        <taxon>Pseudomonadati</taxon>
        <taxon>Bacteroidota</taxon>
        <taxon>Cytophagia</taxon>
        <taxon>Cytophagales</taxon>
        <taxon>Cyclobacteriaceae</taxon>
        <taxon>Algoriphagus</taxon>
    </lineage>
</organism>
<evidence type="ECO:0000259" key="1">
    <source>
        <dbReference type="Pfam" id="PF13568"/>
    </source>
</evidence>
<reference evidence="2 3" key="1">
    <citation type="submission" date="2019-03" db="EMBL/GenBank/DDBJ databases">
        <title>Algoriphagus sp. nov, a new strain isolated from root system soil of mangrove plant Kandelia.</title>
        <authorList>
            <person name="Yin Q."/>
            <person name="Wang K."/>
            <person name="Song Z."/>
        </authorList>
    </citation>
    <scope>NUCLEOTIDE SEQUENCE [LARGE SCALE GENOMIC DNA]</scope>
    <source>
        <strain evidence="2 3">XY-J91</strain>
    </source>
</reference>
<dbReference type="Pfam" id="PF13568">
    <property type="entry name" value="OMP_b-brl_2"/>
    <property type="match status" value="1"/>
</dbReference>
<proteinExistence type="predicted"/>
<dbReference type="InterPro" id="IPR025665">
    <property type="entry name" value="Beta-barrel_OMP_2"/>
</dbReference>
<evidence type="ECO:0000313" key="3">
    <source>
        <dbReference type="Proteomes" id="UP000297647"/>
    </source>
</evidence>
<dbReference type="OrthoDB" id="1001536at2"/>
<keyword evidence="3" id="KW-1185">Reference proteome</keyword>
<dbReference type="EMBL" id="SPSB01000003">
    <property type="protein sequence ID" value="TFV94704.1"/>
    <property type="molecule type" value="Genomic_DNA"/>
</dbReference>
<dbReference type="Proteomes" id="UP000297647">
    <property type="component" value="Unassembled WGS sequence"/>
</dbReference>
<sequence>MKKLTLFLVVFGIAIAGYSQNFGVGIKAGLSSSKLDFKSTEFVPQDAQTGYHLGVFARVGGAGFFVQPELLFTQTSGLFSLDLQGNSGTEEYQADFNRIDVPVMVGVKFLKFLRIQAGPIASINIDSNLENSVGTVIDTDFKKATLGYQAGIGFDIGNLYIDAKYEGGLSNLTDNISTFTTDNRLNQWILSVGFKIF</sequence>